<proteinExistence type="predicted"/>
<keyword evidence="1" id="KW-0597">Phosphoprotein</keyword>
<keyword evidence="3" id="KW-0418">Kinase</keyword>
<feature type="transmembrane region" description="Helical" evidence="4">
    <location>
        <begin position="30"/>
        <end position="48"/>
    </location>
</feature>
<dbReference type="AlphaFoldDB" id="A0A927H6X4"/>
<dbReference type="GO" id="GO:0000155">
    <property type="term" value="F:phosphorelay sensor kinase activity"/>
    <property type="evidence" value="ECO:0007669"/>
    <property type="project" value="InterPro"/>
</dbReference>
<sequence>MGRLSVAKYYAAATVLLPGAAVLIWPSKVWLTAVFLVWLTAAATYWILSERKEHAERTARTINSMQASAIRTLNHHRHDWMNDLQVVYGYIRLGKLDKTVECVEKISARMAVESSISKLGVPALVSYIQSFRTISNTLELQVAINGDIHLNEITADADQIAETIIHTINAYRFAAKPGYGNAAVLRLELSVDEEALFAAFYYEGELMNEQQWKQKIQQQLEGAPMKPITFEQPYGKVLLRAEMRA</sequence>
<evidence type="ECO:0000259" key="5">
    <source>
        <dbReference type="Pfam" id="PF14689"/>
    </source>
</evidence>
<dbReference type="InterPro" id="IPR016120">
    <property type="entry name" value="Sig_transdc_His_kin_SpoOB"/>
</dbReference>
<gene>
    <name evidence="6" type="ORF">IDH41_17815</name>
</gene>
<dbReference type="SUPFAM" id="SSF55890">
    <property type="entry name" value="Sporulation response regulatory protein Spo0B"/>
    <property type="match status" value="1"/>
</dbReference>
<dbReference type="Pfam" id="PF14689">
    <property type="entry name" value="SPOB_a"/>
    <property type="match status" value="1"/>
</dbReference>
<feature type="domain" description="SpoOB alpha-helical" evidence="5">
    <location>
        <begin position="69"/>
        <end position="119"/>
    </location>
</feature>
<keyword evidence="4" id="KW-0472">Membrane</keyword>
<keyword evidence="7" id="KW-1185">Reference proteome</keyword>
<dbReference type="InterPro" id="IPR039506">
    <property type="entry name" value="SPOB_a"/>
</dbReference>
<evidence type="ECO:0000313" key="7">
    <source>
        <dbReference type="Proteomes" id="UP000632125"/>
    </source>
</evidence>
<feature type="transmembrane region" description="Helical" evidence="4">
    <location>
        <begin position="7"/>
        <end position="24"/>
    </location>
</feature>
<dbReference type="Proteomes" id="UP000632125">
    <property type="component" value="Unassembled WGS sequence"/>
</dbReference>
<comment type="caution">
    <text evidence="6">The sequence shown here is derived from an EMBL/GenBank/DDBJ whole genome shotgun (WGS) entry which is preliminary data.</text>
</comment>
<keyword evidence="4" id="KW-0812">Transmembrane</keyword>
<protein>
    <submittedName>
        <fullName evidence="6">Spo0B domain-containing protein</fullName>
    </submittedName>
</protein>
<name>A0A927H6X4_9BACL</name>
<evidence type="ECO:0000256" key="3">
    <source>
        <dbReference type="ARBA" id="ARBA00022777"/>
    </source>
</evidence>
<keyword evidence="2" id="KW-0808">Transferase</keyword>
<evidence type="ECO:0000256" key="2">
    <source>
        <dbReference type="ARBA" id="ARBA00022679"/>
    </source>
</evidence>
<evidence type="ECO:0000256" key="4">
    <source>
        <dbReference type="SAM" id="Phobius"/>
    </source>
</evidence>
<accession>A0A927H6X4</accession>
<evidence type="ECO:0000313" key="6">
    <source>
        <dbReference type="EMBL" id="MBD2870440.1"/>
    </source>
</evidence>
<dbReference type="EMBL" id="JACXIY010000020">
    <property type="protein sequence ID" value="MBD2870440.1"/>
    <property type="molecule type" value="Genomic_DNA"/>
</dbReference>
<reference evidence="6" key="1">
    <citation type="submission" date="2020-09" db="EMBL/GenBank/DDBJ databases">
        <title>A novel bacterium of genus Paenibacillus, isolated from South China Sea.</title>
        <authorList>
            <person name="Huang H."/>
            <person name="Mo K."/>
            <person name="Hu Y."/>
        </authorList>
    </citation>
    <scope>NUCLEOTIDE SEQUENCE</scope>
    <source>
        <strain evidence="6">IB182493</strain>
    </source>
</reference>
<evidence type="ECO:0000256" key="1">
    <source>
        <dbReference type="ARBA" id="ARBA00022553"/>
    </source>
</evidence>
<keyword evidence="4" id="KW-1133">Transmembrane helix</keyword>
<organism evidence="6 7">
    <name type="scientific">Paenibacillus arenilitoris</name>
    <dbReference type="NCBI Taxonomy" id="2772299"/>
    <lineage>
        <taxon>Bacteria</taxon>
        <taxon>Bacillati</taxon>
        <taxon>Bacillota</taxon>
        <taxon>Bacilli</taxon>
        <taxon>Bacillales</taxon>
        <taxon>Paenibacillaceae</taxon>
        <taxon>Paenibacillus</taxon>
    </lineage>
</organism>
<dbReference type="Gene3D" id="1.10.287.130">
    <property type="match status" value="1"/>
</dbReference>